<evidence type="ECO:0000256" key="8">
    <source>
        <dbReference type="RuleBase" id="RU363108"/>
    </source>
</evidence>
<keyword evidence="6 8" id="KW-0675">Receptor</keyword>
<evidence type="ECO:0000256" key="2">
    <source>
        <dbReference type="ARBA" id="ARBA00022475"/>
    </source>
</evidence>
<evidence type="ECO:0000313" key="9">
    <source>
        <dbReference type="EMBL" id="CAL23174.2"/>
    </source>
</evidence>
<protein>
    <recommendedName>
        <fullName evidence="8">Gustatory receptor</fullName>
    </recommendedName>
</protein>
<comment type="subcellular location">
    <subcellularLocation>
        <location evidence="1 8">Cell membrane</location>
        <topology evidence="1 8">Multi-pass membrane protein</topology>
    </subcellularLocation>
</comment>
<gene>
    <name evidence="9" type="primary">gr41</name>
</gene>
<evidence type="ECO:0000256" key="4">
    <source>
        <dbReference type="ARBA" id="ARBA00022989"/>
    </source>
</evidence>
<dbReference type="GO" id="GO:0007165">
    <property type="term" value="P:signal transduction"/>
    <property type="evidence" value="ECO:0007669"/>
    <property type="project" value="UniProtKB-KW"/>
</dbReference>
<dbReference type="HOGENOM" id="CLU_726340_0_0_1"/>
<dbReference type="Pfam" id="PF08395">
    <property type="entry name" value="7tm_7"/>
    <property type="match status" value="1"/>
</dbReference>
<accession>A2AXA3</accession>
<comment type="function">
    <text evidence="8">Gustatory receptor which mediates acceptance or avoidance behavior, depending on its substrates.</text>
</comment>
<proteinExistence type="inferred from homology"/>
<keyword evidence="2 8" id="KW-1003">Cell membrane</keyword>
<dbReference type="EMBL" id="AM292362">
    <property type="protein sequence ID" value="CAL23174.2"/>
    <property type="molecule type" value="Genomic_DNA"/>
</dbReference>
<name>A2AXA3_TRICA</name>
<feature type="transmembrane region" description="Helical" evidence="8">
    <location>
        <begin position="73"/>
        <end position="99"/>
    </location>
</feature>
<keyword evidence="4 8" id="KW-1133">Transmembrane helix</keyword>
<evidence type="ECO:0000256" key="5">
    <source>
        <dbReference type="ARBA" id="ARBA00023136"/>
    </source>
</evidence>
<dbReference type="AlphaFoldDB" id="A2AXA3"/>
<evidence type="ECO:0000256" key="6">
    <source>
        <dbReference type="ARBA" id="ARBA00023170"/>
    </source>
</evidence>
<sequence length="398" mass="45528">MIEVGKTRVKRASNQLFRFGQFCAICVPKITSTNNEVPRWYICYTIGVIITIGCLCIWSIFNKWNQFRSYSNFSVFLFDIITIVTLTSTSILLIVNAVFVKEKRIRTLLIKLSEIKENTRLAEKQARISILELVAVHLVLAFLYSFDLFANGITFGWHTYIFDVPNFVNEYVQAIEVLYICSYTVLIRNKISNLNTSLIHSTHLNGDIVKEHQNLHNKICNLIDEFNECFGLQILGILFVGVIYTTYTIFLLLIFGSGSATPENNVSVVYVLILYILESLLYMVTKLVVVTFLKFIKKIQIFGIMITKACMSASNLIQRTPNICYKLLSNLGIFPKTTNEQLLRKELLLFAEQMGQRQVAFKVGGFLNIDYGTLYSLFGSTAMNVIILLQFQKQGKYN</sequence>
<comment type="caution">
    <text evidence="8">Lacks conserved residue(s) required for the propagation of feature annotation.</text>
</comment>
<feature type="transmembrane region" description="Helical" evidence="8">
    <location>
        <begin position="234"/>
        <end position="256"/>
    </location>
</feature>
<feature type="transmembrane region" description="Helical" evidence="8">
    <location>
        <begin position="268"/>
        <end position="296"/>
    </location>
</feature>
<feature type="transmembrane region" description="Helical" evidence="8">
    <location>
        <begin position="130"/>
        <end position="150"/>
    </location>
</feature>
<evidence type="ECO:0000256" key="7">
    <source>
        <dbReference type="ARBA" id="ARBA00023224"/>
    </source>
</evidence>
<reference evidence="9" key="1">
    <citation type="submission" date="2006-07" db="EMBL/GenBank/DDBJ databases">
        <authorList>
            <person name="Abdel-latief M."/>
        </authorList>
    </citation>
    <scope>NUCLEOTIDE SEQUENCE</scope>
</reference>
<dbReference type="GO" id="GO:0005886">
    <property type="term" value="C:plasma membrane"/>
    <property type="evidence" value="ECO:0007669"/>
    <property type="project" value="UniProtKB-SubCell"/>
</dbReference>
<dbReference type="GO" id="GO:0050909">
    <property type="term" value="P:sensory perception of taste"/>
    <property type="evidence" value="ECO:0007669"/>
    <property type="project" value="InterPro"/>
</dbReference>
<keyword evidence="7 8" id="KW-0807">Transducer</keyword>
<evidence type="ECO:0000256" key="3">
    <source>
        <dbReference type="ARBA" id="ARBA00022692"/>
    </source>
</evidence>
<keyword evidence="3 8" id="KW-0812">Transmembrane</keyword>
<comment type="similarity">
    <text evidence="8">Belongs to the insect chemoreceptor superfamily. Gustatory receptor (GR) family.</text>
</comment>
<feature type="transmembrane region" description="Helical" evidence="8">
    <location>
        <begin position="41"/>
        <end position="61"/>
    </location>
</feature>
<dbReference type="PANTHER" id="PTHR21143">
    <property type="entry name" value="INVERTEBRATE GUSTATORY RECEPTOR"/>
    <property type="match status" value="1"/>
</dbReference>
<reference evidence="9" key="2">
    <citation type="journal article" date="2007" name="PLoS ONE">
        <title>A Family of Chemoreceptors in Tribolium castaneum (Tenebrionidae: Coleoptera).</title>
        <authorList>
            <person name="Abdel-Latief M."/>
        </authorList>
    </citation>
    <scope>NUCLEOTIDE SEQUENCE</scope>
</reference>
<organism evidence="9">
    <name type="scientific">Tribolium castaneum</name>
    <name type="common">Red flour beetle</name>
    <dbReference type="NCBI Taxonomy" id="7070"/>
    <lineage>
        <taxon>Eukaryota</taxon>
        <taxon>Metazoa</taxon>
        <taxon>Ecdysozoa</taxon>
        <taxon>Arthropoda</taxon>
        <taxon>Hexapoda</taxon>
        <taxon>Insecta</taxon>
        <taxon>Pterygota</taxon>
        <taxon>Neoptera</taxon>
        <taxon>Endopterygota</taxon>
        <taxon>Coleoptera</taxon>
        <taxon>Polyphaga</taxon>
        <taxon>Cucujiformia</taxon>
        <taxon>Tenebrionidae</taxon>
        <taxon>Tenebrionidae incertae sedis</taxon>
        <taxon>Tribolium</taxon>
    </lineage>
</organism>
<dbReference type="PANTHER" id="PTHR21143:SF104">
    <property type="entry name" value="GUSTATORY RECEPTOR 8A-RELATED"/>
    <property type="match status" value="1"/>
</dbReference>
<dbReference type="InterPro" id="IPR013604">
    <property type="entry name" value="7TM_chemorcpt"/>
</dbReference>
<keyword evidence="5 8" id="KW-0472">Membrane</keyword>
<evidence type="ECO:0000256" key="1">
    <source>
        <dbReference type="ARBA" id="ARBA00004651"/>
    </source>
</evidence>
<feature type="transmembrane region" description="Helical" evidence="8">
    <location>
        <begin position="170"/>
        <end position="187"/>
    </location>
</feature>